<dbReference type="EMBL" id="CYZV01000079">
    <property type="protein sequence ID" value="CUO89853.1"/>
    <property type="molecule type" value="Genomic_DNA"/>
</dbReference>
<accession>A0A174IR72</accession>
<dbReference type="AlphaFoldDB" id="A0A174IR72"/>
<evidence type="ECO:0000313" key="2">
    <source>
        <dbReference type="EMBL" id="CUO89853.1"/>
    </source>
</evidence>
<keyword evidence="1" id="KW-0732">Signal</keyword>
<proteinExistence type="predicted"/>
<sequence>MKKLSKKLLSILSLTMFGLLFANAPTTSAETLENENLVKLEYTIDEIKAMSLGEYYQNIFPETFDEFDIETKEELFDTPYSTQTLNERNRIIDGALMTASSTLSKVSSSEIRYSAKTQMNFTDGSKAKKIHHSSIIYDDKGTTWMIRSDSKTDSNYFNMTGPKSIKNGKYKMETVHTVDMPSGYWPKSTSKTTTSAWLTVN</sequence>
<feature type="signal peptide" evidence="1">
    <location>
        <begin position="1"/>
        <end position="22"/>
    </location>
</feature>
<organism evidence="2 3">
    <name type="scientific">Clostridium disporicum</name>
    <dbReference type="NCBI Taxonomy" id="84024"/>
    <lineage>
        <taxon>Bacteria</taxon>
        <taxon>Bacillati</taxon>
        <taxon>Bacillota</taxon>
        <taxon>Clostridia</taxon>
        <taxon>Eubacteriales</taxon>
        <taxon>Clostridiaceae</taxon>
        <taxon>Clostridium</taxon>
    </lineage>
</organism>
<gene>
    <name evidence="2" type="ORF">ERS852470_03663</name>
</gene>
<evidence type="ECO:0000256" key="1">
    <source>
        <dbReference type="SAM" id="SignalP"/>
    </source>
</evidence>
<dbReference type="RefSeq" id="WP_055278007.1">
    <property type="nucleotide sequence ID" value="NZ_CYZV01000079.1"/>
</dbReference>
<reference evidence="2 3" key="1">
    <citation type="submission" date="2015-09" db="EMBL/GenBank/DDBJ databases">
        <authorList>
            <consortium name="Pathogen Informatics"/>
        </authorList>
    </citation>
    <scope>NUCLEOTIDE SEQUENCE [LARGE SCALE GENOMIC DNA]</scope>
    <source>
        <strain evidence="2 3">2789STDY5834855</strain>
    </source>
</reference>
<name>A0A174IR72_9CLOT</name>
<feature type="chain" id="PRO_5039297730" evidence="1">
    <location>
        <begin position="23"/>
        <end position="201"/>
    </location>
</feature>
<evidence type="ECO:0000313" key="3">
    <source>
        <dbReference type="Proteomes" id="UP000095558"/>
    </source>
</evidence>
<dbReference type="Proteomes" id="UP000095558">
    <property type="component" value="Unassembled WGS sequence"/>
</dbReference>
<protein>
    <submittedName>
        <fullName evidence="2">Uncharacterized protein</fullName>
    </submittedName>
</protein>